<dbReference type="InterPro" id="IPR014105">
    <property type="entry name" value="Carotenoid/retinoid_OxRdtase"/>
</dbReference>
<evidence type="ECO:0000256" key="5">
    <source>
        <dbReference type="RuleBase" id="RU362075"/>
    </source>
</evidence>
<proteinExistence type="inferred from homology"/>
<comment type="pathway">
    <text evidence="1 5">Carotenoid biosynthesis.</text>
</comment>
<dbReference type="Gene3D" id="3.50.50.60">
    <property type="entry name" value="FAD/NAD(P)-binding domain"/>
    <property type="match status" value="2"/>
</dbReference>
<name>A0ABW5TSI8_9SPHI</name>
<comment type="similarity">
    <text evidence="2 5">Belongs to the carotenoid/retinoid oxidoreductase family.</text>
</comment>
<dbReference type="EC" id="1.3.99.27" evidence="7"/>
<dbReference type="RefSeq" id="WP_379047423.1">
    <property type="nucleotide sequence ID" value="NZ_JBHSKW010000067.1"/>
</dbReference>
<evidence type="ECO:0000256" key="3">
    <source>
        <dbReference type="ARBA" id="ARBA00022746"/>
    </source>
</evidence>
<protein>
    <submittedName>
        <fullName evidence="7">1-hydroxycarotenoid 3,4-desaturase CrtD</fullName>
        <ecNumber evidence="7">1.3.99.27</ecNumber>
    </submittedName>
</protein>
<reference evidence="8" key="1">
    <citation type="journal article" date="2019" name="Int. J. Syst. Evol. Microbiol.">
        <title>The Global Catalogue of Microorganisms (GCM) 10K type strain sequencing project: providing services to taxonomists for standard genome sequencing and annotation.</title>
        <authorList>
            <consortium name="The Broad Institute Genomics Platform"/>
            <consortium name="The Broad Institute Genome Sequencing Center for Infectious Disease"/>
            <person name="Wu L."/>
            <person name="Ma J."/>
        </authorList>
    </citation>
    <scope>NUCLEOTIDE SEQUENCE [LARGE SCALE GENOMIC DNA]</scope>
    <source>
        <strain evidence="8">KCTC 42456</strain>
    </source>
</reference>
<keyword evidence="3 5" id="KW-0125">Carotenoid biosynthesis</keyword>
<dbReference type="PANTHER" id="PTHR43734:SF7">
    <property type="entry name" value="4,4'-DIAPONEUROSPORENE OXYGENASE"/>
    <property type="match status" value="1"/>
</dbReference>
<dbReference type="InterPro" id="IPR002937">
    <property type="entry name" value="Amino_oxidase"/>
</dbReference>
<dbReference type="InterPro" id="IPR036188">
    <property type="entry name" value="FAD/NAD-bd_sf"/>
</dbReference>
<dbReference type="GO" id="GO:0016491">
    <property type="term" value="F:oxidoreductase activity"/>
    <property type="evidence" value="ECO:0007669"/>
    <property type="project" value="UniProtKB-KW"/>
</dbReference>
<dbReference type="PANTHER" id="PTHR43734">
    <property type="entry name" value="PHYTOENE DESATURASE"/>
    <property type="match status" value="1"/>
</dbReference>
<dbReference type="InterPro" id="IPR054840">
    <property type="entry name" value="hydcarot_desat_CrtD"/>
</dbReference>
<keyword evidence="8" id="KW-1185">Reference proteome</keyword>
<dbReference type="SUPFAM" id="SSF51905">
    <property type="entry name" value="FAD/NAD(P)-binding domain"/>
    <property type="match status" value="1"/>
</dbReference>
<dbReference type="NCBIfam" id="TIGR02734">
    <property type="entry name" value="crtI_fam"/>
    <property type="match status" value="1"/>
</dbReference>
<dbReference type="EMBL" id="JBHULV010000023">
    <property type="protein sequence ID" value="MFD2731480.1"/>
    <property type="molecule type" value="Genomic_DNA"/>
</dbReference>
<sequence length="488" mass="55386">MPKAIIVGAGLAGIASAIRLSIKGYEVAVYEANDYAGGKLSDFKQGDFRFDAGPSLFTMPQYVDELFELAGKNPKDDFEYEKLDTICKYFWDDKTTLTAFADVDKFATEVEENTKSDAKELKNFLKKSETIYDITHEVFLEKSLHLLNTYTNTNTAKSFLRFGEIDAFRTMAKANQSFFKDDKMVQYANRFATYNGSNPYKAPATLNIIPHLEQNFGAYFPKGGMYAITKSLVKLAEDLGVVFKYNIIVDDIVVEDKIVKGIKVKQQFIAADVVISNMDVYFTYKKLLKDQKQPQQILKQERSSSALIFYWGIKQEFKQLSLHNIFFSNNYKQEFEAIFKDESICNDPTVYVNISSKYHIEDAPKGCENWFTMVNVPNNTGQNWETLIAETRKNIIKKLNKNLEVDLENLIENESILDPRTIESKTSSFRGSLYGTSSNNQFAAFLRHANFSKQIKNLYFVGGSVHPGGGIPLALLSAKIVADMVKEH</sequence>
<dbReference type="NCBIfam" id="NF042421">
    <property type="entry name" value="hydcarot_desat_CrtD"/>
    <property type="match status" value="1"/>
</dbReference>
<feature type="domain" description="Amine oxidase" evidence="6">
    <location>
        <begin position="11"/>
        <end position="484"/>
    </location>
</feature>
<evidence type="ECO:0000256" key="2">
    <source>
        <dbReference type="ARBA" id="ARBA00006046"/>
    </source>
</evidence>
<evidence type="ECO:0000256" key="4">
    <source>
        <dbReference type="ARBA" id="ARBA00023002"/>
    </source>
</evidence>
<evidence type="ECO:0000313" key="7">
    <source>
        <dbReference type="EMBL" id="MFD2731480.1"/>
    </source>
</evidence>
<dbReference type="Pfam" id="PF01593">
    <property type="entry name" value="Amino_oxidase"/>
    <property type="match status" value="1"/>
</dbReference>
<gene>
    <name evidence="7" type="primary">crtD</name>
    <name evidence="7" type="ORF">ACFSSE_07165</name>
</gene>
<evidence type="ECO:0000256" key="1">
    <source>
        <dbReference type="ARBA" id="ARBA00004829"/>
    </source>
</evidence>
<organism evidence="7 8">
    <name type="scientific">Pedobacter alpinus</name>
    <dbReference type="NCBI Taxonomy" id="1590643"/>
    <lineage>
        <taxon>Bacteria</taxon>
        <taxon>Pseudomonadati</taxon>
        <taxon>Bacteroidota</taxon>
        <taxon>Sphingobacteriia</taxon>
        <taxon>Sphingobacteriales</taxon>
        <taxon>Sphingobacteriaceae</taxon>
        <taxon>Pedobacter</taxon>
    </lineage>
</organism>
<comment type="caution">
    <text evidence="7">The sequence shown here is derived from an EMBL/GenBank/DDBJ whole genome shotgun (WGS) entry which is preliminary data.</text>
</comment>
<keyword evidence="4 5" id="KW-0560">Oxidoreductase</keyword>
<dbReference type="Proteomes" id="UP001597546">
    <property type="component" value="Unassembled WGS sequence"/>
</dbReference>
<evidence type="ECO:0000259" key="6">
    <source>
        <dbReference type="Pfam" id="PF01593"/>
    </source>
</evidence>
<evidence type="ECO:0000313" key="8">
    <source>
        <dbReference type="Proteomes" id="UP001597546"/>
    </source>
</evidence>
<accession>A0ABW5TSI8</accession>